<keyword evidence="3" id="KW-1185">Reference proteome</keyword>
<gene>
    <name evidence="2" type="ORF">HMPREF1173_02590</name>
</gene>
<comment type="caution">
    <text evidence="2">The sequence shown here is derived from an EMBL/GenBank/DDBJ whole genome shotgun (WGS) entry which is preliminary data.</text>
</comment>
<name>V8C773_9BACT</name>
<keyword evidence="1" id="KW-1133">Transmembrane helix</keyword>
<keyword evidence="1" id="KW-0812">Transmembrane</keyword>
<keyword evidence="1" id="KW-0472">Membrane</keyword>
<sequence>MNNMKEETTDAMKETTDKVVHEKEIGTAESIETIKNVMESAESADGIDRRLPRFLAIWSALSLILYSISYFVGSWIVYLYCAAPLIAWSTFGFTYIRKKKRLVTYNVVERRMLSVWTFIALITPFLLVSLKYEISNFFPFSFTVFSIALAGLCLRMVERANNTSVSLYIIFAYYGLLHLIDGDFDFSFQAKILSPLFLLCVLIDSFNNVSDISYKERNKKQ</sequence>
<dbReference type="EMBL" id="AZJH01000048">
    <property type="protein sequence ID" value="ETD23214.1"/>
    <property type="molecule type" value="Genomic_DNA"/>
</dbReference>
<dbReference type="AlphaFoldDB" id="V8C773"/>
<evidence type="ECO:0000313" key="3">
    <source>
        <dbReference type="Proteomes" id="UP000018727"/>
    </source>
</evidence>
<dbReference type="HOGENOM" id="CLU_1249703_0_0_10"/>
<feature type="transmembrane region" description="Helical" evidence="1">
    <location>
        <begin position="54"/>
        <end position="71"/>
    </location>
</feature>
<reference evidence="2 3" key="1">
    <citation type="submission" date="2013-10" db="EMBL/GenBank/DDBJ databases">
        <title>The Genome Sequence of Prevotella nigrescens CC14M.</title>
        <authorList>
            <consortium name="The Broad Institute Genomics Platform"/>
            <person name="Earl A."/>
            <person name="Allen-Vercoe E."/>
            <person name="Daigneault M."/>
            <person name="Young S.K."/>
            <person name="Zeng Q."/>
            <person name="Gargeya S."/>
            <person name="Fitzgerald M."/>
            <person name="Abouelleil A."/>
            <person name="Alvarado L."/>
            <person name="Chapman S.B."/>
            <person name="Gainer-Dewar J."/>
            <person name="Goldberg J."/>
            <person name="Griggs A."/>
            <person name="Gujja S."/>
            <person name="Hansen M."/>
            <person name="Howarth C."/>
            <person name="Imamovic A."/>
            <person name="Ireland A."/>
            <person name="Larimer J."/>
            <person name="McCowan C."/>
            <person name="Murphy C."/>
            <person name="Pearson M."/>
            <person name="Poon T.W."/>
            <person name="Priest M."/>
            <person name="Roberts A."/>
            <person name="Saif S."/>
            <person name="Shea T."/>
            <person name="Sykes S."/>
            <person name="Wortman J."/>
            <person name="Nusbaum C."/>
            <person name="Birren B."/>
        </authorList>
    </citation>
    <scope>NUCLEOTIDE SEQUENCE [LARGE SCALE GENOMIC DNA]</scope>
    <source>
        <strain evidence="2 3">CC14M</strain>
    </source>
</reference>
<evidence type="ECO:0000256" key="1">
    <source>
        <dbReference type="SAM" id="Phobius"/>
    </source>
</evidence>
<feature type="transmembrane region" description="Helical" evidence="1">
    <location>
        <begin position="164"/>
        <end position="180"/>
    </location>
</feature>
<feature type="transmembrane region" description="Helical" evidence="1">
    <location>
        <begin position="138"/>
        <end position="157"/>
    </location>
</feature>
<dbReference type="PATRIC" id="fig|1073366.3.peg.2649"/>
<feature type="transmembrane region" description="Helical" evidence="1">
    <location>
        <begin position="192"/>
        <end position="210"/>
    </location>
</feature>
<feature type="transmembrane region" description="Helical" evidence="1">
    <location>
        <begin position="77"/>
        <end position="96"/>
    </location>
</feature>
<feature type="transmembrane region" description="Helical" evidence="1">
    <location>
        <begin position="112"/>
        <end position="132"/>
    </location>
</feature>
<evidence type="ECO:0000313" key="2">
    <source>
        <dbReference type="EMBL" id="ETD23214.1"/>
    </source>
</evidence>
<accession>V8C773</accession>
<protein>
    <submittedName>
        <fullName evidence="2">Uncharacterized protein</fullName>
    </submittedName>
</protein>
<organism evidence="2 3">
    <name type="scientific">Prevotella nigrescens CC14M</name>
    <dbReference type="NCBI Taxonomy" id="1073366"/>
    <lineage>
        <taxon>Bacteria</taxon>
        <taxon>Pseudomonadati</taxon>
        <taxon>Bacteroidota</taxon>
        <taxon>Bacteroidia</taxon>
        <taxon>Bacteroidales</taxon>
        <taxon>Prevotellaceae</taxon>
        <taxon>Prevotella</taxon>
    </lineage>
</organism>
<proteinExistence type="predicted"/>
<dbReference type="Proteomes" id="UP000018727">
    <property type="component" value="Unassembled WGS sequence"/>
</dbReference>